<dbReference type="GO" id="GO:0030313">
    <property type="term" value="C:cell envelope"/>
    <property type="evidence" value="ECO:0007669"/>
    <property type="project" value="UniProtKB-SubCell"/>
</dbReference>
<dbReference type="AlphaFoldDB" id="A0A853CPK1"/>
<dbReference type="GO" id="GO:0005886">
    <property type="term" value="C:plasma membrane"/>
    <property type="evidence" value="ECO:0007669"/>
    <property type="project" value="TreeGrafter"/>
</dbReference>
<feature type="region of interest" description="Disordered" evidence="5">
    <location>
        <begin position="136"/>
        <end position="169"/>
    </location>
</feature>
<evidence type="ECO:0000256" key="3">
    <source>
        <dbReference type="ARBA" id="ARBA00022729"/>
    </source>
</evidence>
<evidence type="ECO:0000256" key="5">
    <source>
        <dbReference type="SAM" id="MobiDB-lite"/>
    </source>
</evidence>
<dbReference type="Gene3D" id="2.60.40.1220">
    <property type="match status" value="1"/>
</dbReference>
<sequence>MTMPRATTRLLAGLGGVLAAAALALAPAVAASAHDYLVQTSPQSGATQTDPLDQVKLTFNDRVLDLGGDGSSAILRVVDGSGRHFETGCPAILDTTVSAPVALGAAGAYTVDWQVVSADGHTVSGSYGFTYRPPAGTSAAPGSSAPGCAKSGATAPAAAAPTSTASTAVPTKAGDDNLGLVIGIAVGIVVLALIGVAIVVLTARRRPSATEESAPDTPSDRS</sequence>
<dbReference type="InterPro" id="IPR014755">
    <property type="entry name" value="Cu-Rt/internalin_Ig-like"/>
</dbReference>
<evidence type="ECO:0000256" key="4">
    <source>
        <dbReference type="ARBA" id="ARBA00023008"/>
    </source>
</evidence>
<dbReference type="GO" id="GO:0006825">
    <property type="term" value="P:copper ion transport"/>
    <property type="evidence" value="ECO:0007669"/>
    <property type="project" value="InterPro"/>
</dbReference>
<proteinExistence type="predicted"/>
<dbReference type="EMBL" id="JACCFL010000001">
    <property type="protein sequence ID" value="NYJ22372.1"/>
    <property type="molecule type" value="Genomic_DNA"/>
</dbReference>
<dbReference type="InterPro" id="IPR014756">
    <property type="entry name" value="Ig_E-set"/>
</dbReference>
<dbReference type="InterPro" id="IPR032694">
    <property type="entry name" value="CopC/D"/>
</dbReference>
<keyword evidence="6" id="KW-0472">Membrane</keyword>
<protein>
    <recommendedName>
        <fullName evidence="8">CopC domain-containing protein</fullName>
    </recommendedName>
</protein>
<comment type="caution">
    <text evidence="9">The sequence shown here is derived from an EMBL/GenBank/DDBJ whole genome shotgun (WGS) entry which is preliminary data.</text>
</comment>
<dbReference type="GO" id="GO:0005507">
    <property type="term" value="F:copper ion binding"/>
    <property type="evidence" value="ECO:0007669"/>
    <property type="project" value="InterPro"/>
</dbReference>
<feature type="signal peptide" evidence="7">
    <location>
        <begin position="1"/>
        <end position="33"/>
    </location>
</feature>
<dbReference type="GO" id="GO:0046688">
    <property type="term" value="P:response to copper ion"/>
    <property type="evidence" value="ECO:0007669"/>
    <property type="project" value="InterPro"/>
</dbReference>
<reference evidence="9 10" key="1">
    <citation type="submission" date="2020-07" db="EMBL/GenBank/DDBJ databases">
        <title>Sequencing the genomes of 1000 actinobacteria strains.</title>
        <authorList>
            <person name="Klenk H.-P."/>
        </authorList>
    </citation>
    <scope>NUCLEOTIDE SEQUENCE [LARGE SCALE GENOMIC DNA]</scope>
    <source>
        <strain evidence="9 10">DSM 15165</strain>
    </source>
</reference>
<evidence type="ECO:0000313" key="9">
    <source>
        <dbReference type="EMBL" id="NYJ22372.1"/>
    </source>
</evidence>
<feature type="chain" id="PRO_5032726341" description="CopC domain-containing protein" evidence="7">
    <location>
        <begin position="34"/>
        <end position="222"/>
    </location>
</feature>
<evidence type="ECO:0000256" key="7">
    <source>
        <dbReference type="SAM" id="SignalP"/>
    </source>
</evidence>
<keyword evidence="3 7" id="KW-0732">Signal</keyword>
<keyword evidence="4" id="KW-0186">Copper</keyword>
<accession>A0A853CPK1</accession>
<evidence type="ECO:0000256" key="6">
    <source>
        <dbReference type="SAM" id="Phobius"/>
    </source>
</evidence>
<dbReference type="GO" id="GO:0042597">
    <property type="term" value="C:periplasmic space"/>
    <property type="evidence" value="ECO:0007669"/>
    <property type="project" value="InterPro"/>
</dbReference>
<dbReference type="Proteomes" id="UP000578352">
    <property type="component" value="Unassembled WGS sequence"/>
</dbReference>
<gene>
    <name evidence="9" type="ORF">HNR13_000659</name>
</gene>
<dbReference type="PANTHER" id="PTHR34820:SF4">
    <property type="entry name" value="INNER MEMBRANE PROTEIN YEBZ"/>
    <property type="match status" value="1"/>
</dbReference>
<keyword evidence="2" id="KW-0479">Metal-binding</keyword>
<dbReference type="InterPro" id="IPR007348">
    <property type="entry name" value="CopC_dom"/>
</dbReference>
<name>A0A853CPK1_9MICO</name>
<dbReference type="SUPFAM" id="SSF81296">
    <property type="entry name" value="E set domains"/>
    <property type="match status" value="1"/>
</dbReference>
<feature type="domain" description="CopC" evidence="8">
    <location>
        <begin position="34"/>
        <end position="130"/>
    </location>
</feature>
<keyword evidence="6" id="KW-1133">Transmembrane helix</keyword>
<dbReference type="PANTHER" id="PTHR34820">
    <property type="entry name" value="INNER MEMBRANE PROTEIN YEBZ"/>
    <property type="match status" value="1"/>
</dbReference>
<organism evidence="9 10">
    <name type="scientific">Leifsonia shinshuensis</name>
    <dbReference type="NCBI Taxonomy" id="150026"/>
    <lineage>
        <taxon>Bacteria</taxon>
        <taxon>Bacillati</taxon>
        <taxon>Actinomycetota</taxon>
        <taxon>Actinomycetes</taxon>
        <taxon>Micrococcales</taxon>
        <taxon>Microbacteriaceae</taxon>
        <taxon>Leifsonia</taxon>
    </lineage>
</organism>
<feature type="transmembrane region" description="Helical" evidence="6">
    <location>
        <begin position="178"/>
        <end position="201"/>
    </location>
</feature>
<keyword evidence="6" id="KW-0812">Transmembrane</keyword>
<evidence type="ECO:0000256" key="1">
    <source>
        <dbReference type="ARBA" id="ARBA00004196"/>
    </source>
</evidence>
<dbReference type="Pfam" id="PF04234">
    <property type="entry name" value="CopC"/>
    <property type="match status" value="1"/>
</dbReference>
<comment type="subcellular location">
    <subcellularLocation>
        <location evidence="1">Cell envelope</location>
    </subcellularLocation>
</comment>
<evidence type="ECO:0000256" key="2">
    <source>
        <dbReference type="ARBA" id="ARBA00022723"/>
    </source>
</evidence>
<evidence type="ECO:0000259" key="8">
    <source>
        <dbReference type="Pfam" id="PF04234"/>
    </source>
</evidence>
<evidence type="ECO:0000313" key="10">
    <source>
        <dbReference type="Proteomes" id="UP000578352"/>
    </source>
</evidence>